<accession>A0A7W4YG36</accession>
<feature type="domain" description="SnoaL-like" evidence="1">
    <location>
        <begin position="11"/>
        <end position="130"/>
    </location>
</feature>
<dbReference type="InterPro" id="IPR032710">
    <property type="entry name" value="NTF2-like_dom_sf"/>
</dbReference>
<dbReference type="RefSeq" id="WP_183625273.1">
    <property type="nucleotide sequence ID" value="NZ_JACHWJ010000003.1"/>
</dbReference>
<dbReference type="SUPFAM" id="SSF54427">
    <property type="entry name" value="NTF2-like"/>
    <property type="match status" value="1"/>
</dbReference>
<gene>
    <name evidence="2" type="ORF">FHX72_002438</name>
</gene>
<dbReference type="EMBL" id="JACHWJ010000003">
    <property type="protein sequence ID" value="MBB2958293.1"/>
    <property type="molecule type" value="Genomic_DNA"/>
</dbReference>
<name>A0A7W4YG36_9MICO</name>
<evidence type="ECO:0000313" key="3">
    <source>
        <dbReference type="Proteomes" id="UP000545286"/>
    </source>
</evidence>
<sequence length="161" mass="17287">MTALTADELTADDRWGIQQTLALYGHFVDNGEWEALATIVGADARFETPAGTFAGPSGAQTFELQLATASGGHLPSHHTLNTVIRAGDAPGTAVAWSRYVLVTYEASAAGGDYLDTLEERDGTWVITSRRVTERNRQRPDGEYSAAGAETFDSFEAFEAGR</sequence>
<dbReference type="InterPro" id="IPR037401">
    <property type="entry name" value="SnoaL-like"/>
</dbReference>
<dbReference type="Gene3D" id="3.10.450.50">
    <property type="match status" value="1"/>
</dbReference>
<evidence type="ECO:0000259" key="1">
    <source>
        <dbReference type="Pfam" id="PF13577"/>
    </source>
</evidence>
<dbReference type="Pfam" id="PF13577">
    <property type="entry name" value="SnoaL_4"/>
    <property type="match status" value="1"/>
</dbReference>
<protein>
    <recommendedName>
        <fullName evidence="1">SnoaL-like domain-containing protein</fullName>
    </recommendedName>
</protein>
<proteinExistence type="predicted"/>
<keyword evidence="3" id="KW-1185">Reference proteome</keyword>
<dbReference type="AlphaFoldDB" id="A0A7W4YG36"/>
<dbReference type="Proteomes" id="UP000545286">
    <property type="component" value="Unassembled WGS sequence"/>
</dbReference>
<comment type="caution">
    <text evidence="2">The sequence shown here is derived from an EMBL/GenBank/DDBJ whole genome shotgun (WGS) entry which is preliminary data.</text>
</comment>
<dbReference type="CDD" id="cd00531">
    <property type="entry name" value="NTF2_like"/>
    <property type="match status" value="1"/>
</dbReference>
<evidence type="ECO:0000313" key="2">
    <source>
        <dbReference type="EMBL" id="MBB2958293.1"/>
    </source>
</evidence>
<reference evidence="2 3" key="1">
    <citation type="submission" date="2020-08" db="EMBL/GenBank/DDBJ databases">
        <title>Sequencing the genomes of 1000 actinobacteria strains.</title>
        <authorList>
            <person name="Klenk H.-P."/>
        </authorList>
    </citation>
    <scope>NUCLEOTIDE SEQUENCE [LARGE SCALE GENOMIC DNA]</scope>
    <source>
        <strain evidence="2 3">DSM 20419</strain>
    </source>
</reference>
<organism evidence="2 3">
    <name type="scientific">Pseudoclavibacter helvolus</name>
    <dbReference type="NCBI Taxonomy" id="255205"/>
    <lineage>
        <taxon>Bacteria</taxon>
        <taxon>Bacillati</taxon>
        <taxon>Actinomycetota</taxon>
        <taxon>Actinomycetes</taxon>
        <taxon>Micrococcales</taxon>
        <taxon>Microbacteriaceae</taxon>
        <taxon>Pseudoclavibacter</taxon>
    </lineage>
</organism>